<sequence>MILKPLAIIFLLSPHVVSAQIDVDLEKNMGSISIDFGIAHTRTINEGLAFDNFLFAGNGIPVSIQYANTNSHRRTRASFKVLQSNLKAKPDIPATLLHGAIKIDHVRSITHYRIANRQINLMLGAKFSTDVNYFESPALDNEDVLTINALHLEIVNTIALPKSKLLTVQLSIPTVGLCNRIILDGGLHEPQKENENVLDVLFRDSELCFANTYSLEIAYQHPLTRLTRWSTIYQFGYIRNNTIEAARLYRNEIRTGFTFNFR</sequence>
<keyword evidence="3" id="KW-1185">Reference proteome</keyword>
<feature type="signal peptide" evidence="1">
    <location>
        <begin position="1"/>
        <end position="19"/>
    </location>
</feature>
<protein>
    <recommendedName>
        <fullName evidence="4">Outer membrane protein beta-barrel domain-containing protein</fullName>
    </recommendedName>
</protein>
<dbReference type="EMBL" id="QMFY01000001">
    <property type="protein sequence ID" value="RAW02866.1"/>
    <property type="molecule type" value="Genomic_DNA"/>
</dbReference>
<evidence type="ECO:0008006" key="4">
    <source>
        <dbReference type="Google" id="ProtNLM"/>
    </source>
</evidence>
<keyword evidence="1" id="KW-0732">Signal</keyword>
<organism evidence="2 3">
    <name type="scientific">Pseudochryseolinea flava</name>
    <dbReference type="NCBI Taxonomy" id="2059302"/>
    <lineage>
        <taxon>Bacteria</taxon>
        <taxon>Pseudomonadati</taxon>
        <taxon>Bacteroidota</taxon>
        <taxon>Cytophagia</taxon>
        <taxon>Cytophagales</taxon>
        <taxon>Fulvivirgaceae</taxon>
        <taxon>Pseudochryseolinea</taxon>
    </lineage>
</organism>
<accession>A0A364Y6Y4</accession>
<gene>
    <name evidence="2" type="ORF">DQQ10_01795</name>
</gene>
<reference evidence="2 3" key="1">
    <citation type="submission" date="2018-06" db="EMBL/GenBank/DDBJ databases">
        <title>Chryseolinea flavus sp. nov., a member of the phylum Bacteroidetes isolated from soil.</title>
        <authorList>
            <person name="Li Y."/>
            <person name="Wang J."/>
        </authorList>
    </citation>
    <scope>NUCLEOTIDE SEQUENCE [LARGE SCALE GENOMIC DNA]</scope>
    <source>
        <strain evidence="2 3">SDU1-6</strain>
    </source>
</reference>
<feature type="chain" id="PRO_5016843244" description="Outer membrane protein beta-barrel domain-containing protein" evidence="1">
    <location>
        <begin position="20"/>
        <end position="262"/>
    </location>
</feature>
<evidence type="ECO:0000313" key="3">
    <source>
        <dbReference type="Proteomes" id="UP000251889"/>
    </source>
</evidence>
<comment type="caution">
    <text evidence="2">The sequence shown here is derived from an EMBL/GenBank/DDBJ whole genome shotgun (WGS) entry which is preliminary data.</text>
</comment>
<evidence type="ECO:0000256" key="1">
    <source>
        <dbReference type="SAM" id="SignalP"/>
    </source>
</evidence>
<name>A0A364Y6Y4_9BACT</name>
<dbReference type="AlphaFoldDB" id="A0A364Y6Y4"/>
<evidence type="ECO:0000313" key="2">
    <source>
        <dbReference type="EMBL" id="RAW02866.1"/>
    </source>
</evidence>
<dbReference type="RefSeq" id="WP_112745081.1">
    <property type="nucleotide sequence ID" value="NZ_QMFY01000001.1"/>
</dbReference>
<dbReference type="Proteomes" id="UP000251889">
    <property type="component" value="Unassembled WGS sequence"/>
</dbReference>
<proteinExistence type="predicted"/>